<feature type="transmembrane region" description="Helical" evidence="1">
    <location>
        <begin position="157"/>
        <end position="179"/>
    </location>
</feature>
<feature type="transmembrane region" description="Helical" evidence="1">
    <location>
        <begin position="191"/>
        <end position="220"/>
    </location>
</feature>
<keyword evidence="1" id="KW-0812">Transmembrane</keyword>
<evidence type="ECO:0000313" key="5">
    <source>
        <dbReference type="Proteomes" id="UP000069906"/>
    </source>
</evidence>
<reference evidence="4" key="2">
    <citation type="submission" date="2015-05" db="EMBL/GenBank/DDBJ databases">
        <title>Complete genome sequence of Halanaeroarchaeum sulfurireducens type strain M27-SA2, a sulfate-reducer haloarchaeon from marine anoxic lake Medee.</title>
        <authorList>
            <person name="Messina E."/>
            <person name="Kublanov I.V."/>
            <person name="Toshchakov S."/>
            <person name="Arcadi E."/>
            <person name="La Spada G."/>
            <person name="La Cono V."/>
            <person name="Yakimov M.M."/>
        </authorList>
    </citation>
    <scope>NUCLEOTIDE SEQUENCE [LARGE SCALE GENOMIC DNA]</scope>
    <source>
        <strain evidence="4">M27-SA2</strain>
    </source>
</reference>
<keyword evidence="1" id="KW-0472">Membrane</keyword>
<dbReference type="Proteomes" id="UP000060390">
    <property type="component" value="Chromosome"/>
</dbReference>
<dbReference type="EMBL" id="CP008874">
    <property type="protein sequence ID" value="AKH96532.1"/>
    <property type="molecule type" value="Genomic_DNA"/>
</dbReference>
<accession>A0A0F7P757</accession>
<dbReference type="KEGG" id="hsf:HLASA_0018"/>
<name>A0A0F7P757_9EURY</name>
<evidence type="ECO:0000313" key="3">
    <source>
        <dbReference type="EMBL" id="ALG80934.1"/>
    </source>
</evidence>
<proteinExistence type="predicted"/>
<organism evidence="2 5">
    <name type="scientific">Halanaeroarchaeum sulfurireducens</name>
    <dbReference type="NCBI Taxonomy" id="1604004"/>
    <lineage>
        <taxon>Archaea</taxon>
        <taxon>Methanobacteriati</taxon>
        <taxon>Methanobacteriota</taxon>
        <taxon>Stenosarchaea group</taxon>
        <taxon>Halobacteria</taxon>
        <taxon>Halobacteriales</taxon>
        <taxon>Halobacteriaceae</taxon>
        <taxon>Halanaeroarchaeum</taxon>
    </lineage>
</organism>
<reference evidence="2 5" key="1">
    <citation type="journal article" date="2015" name="ISME J.">
        <title>Elemental sulfur and acetate can support life of a novel strictly anaerobic haloarchaeon.</title>
        <authorList>
            <person name="Sorokin D.Y."/>
            <person name="Kublanov I.V."/>
            <person name="Gavrilov S.N."/>
            <person name="Rojo D."/>
            <person name="Roman P."/>
            <person name="Golyshin P.N."/>
            <person name="Slepak V.Z."/>
            <person name="Smedile F."/>
            <person name="Ferrer M."/>
            <person name="Messina E."/>
            <person name="La Cono V."/>
            <person name="Yakimov M.M."/>
        </authorList>
    </citation>
    <scope>NUCLEOTIDE SEQUENCE [LARGE SCALE GENOMIC DNA]</scope>
    <source>
        <strain evidence="2 5">HSR2</strain>
    </source>
</reference>
<gene>
    <name evidence="3" type="ORF">HLASA_0018</name>
    <name evidence="2" type="ORF">HLASF_0018</name>
</gene>
<sequence>MMSASDARRVNNSSFFGLYDFFSMFIPGTTLIIGLLPFLPQRLVLKPYELAFLVIILGYVVGRGVHSAAESADNFLNNPNHRDLFISALGNEHPNSSVGDLFDSFYNRAKADLPINGVPDDRTEASGSLLGIMYVHARSKLTMDGSGRAKTFQATFAFYRSIHFVMVALAAIYIFYSIVHYYELIPGGLDFITYIGGLGIPPQIMVGASEFLAGISFFTFHDAKGDHRQYYIQYLIQEYLIVTESEDEYSPQQGTFAR</sequence>
<keyword evidence="1" id="KW-1133">Transmembrane helix</keyword>
<dbReference type="EMBL" id="CP011564">
    <property type="protein sequence ID" value="ALG80934.1"/>
    <property type="molecule type" value="Genomic_DNA"/>
</dbReference>
<evidence type="ECO:0000256" key="1">
    <source>
        <dbReference type="SAM" id="Phobius"/>
    </source>
</evidence>
<dbReference type="Proteomes" id="UP000069906">
    <property type="component" value="Chromosome"/>
</dbReference>
<dbReference type="KEGG" id="hsu:HLASF_0018"/>
<feature type="transmembrane region" description="Helical" evidence="1">
    <location>
        <begin position="21"/>
        <end position="39"/>
    </location>
</feature>
<keyword evidence="5" id="KW-1185">Reference proteome</keyword>
<feature type="transmembrane region" description="Helical" evidence="1">
    <location>
        <begin position="45"/>
        <end position="62"/>
    </location>
</feature>
<evidence type="ECO:0000313" key="4">
    <source>
        <dbReference type="Proteomes" id="UP000060390"/>
    </source>
</evidence>
<dbReference type="STRING" id="1604004.HLASA_0018"/>
<protein>
    <submittedName>
        <fullName evidence="2">Uncharacterized protein</fullName>
    </submittedName>
</protein>
<dbReference type="AlphaFoldDB" id="A0A0F7P757"/>
<dbReference type="HOGENOM" id="CLU_1076068_0_0_2"/>
<reference evidence="3 4" key="3">
    <citation type="journal article" date="2016" name="Stand. Genomic Sci.">
        <title>Complete genome sequence of 'Halanaeroarchaeum sulfurireducens' M27-SA2, a sulfur-reducing and acetate-oxidizing haloarchaeon from the deep-sea hypersaline anoxic lake Medee.</title>
        <authorList>
            <person name="Messina E."/>
            <person name="Sorokin D.Y."/>
            <person name="Kublanov I.V."/>
            <person name="Toshchakov S."/>
            <person name="Lopatina A."/>
            <person name="Arcadi E."/>
            <person name="Smedile F."/>
            <person name="La Spada G."/>
            <person name="La Cono V."/>
            <person name="Yakimov M.M."/>
        </authorList>
    </citation>
    <scope>NUCLEOTIDE SEQUENCE [LARGE SCALE GENOMIC DNA]</scope>
    <source>
        <strain evidence="3 4">M27-SA2</strain>
    </source>
</reference>
<evidence type="ECO:0000313" key="2">
    <source>
        <dbReference type="EMBL" id="AKH96532.1"/>
    </source>
</evidence>